<organism evidence="4 5">
    <name type="scientific">Ceratodon purpureus</name>
    <name type="common">Fire moss</name>
    <name type="synonym">Dicranum purpureum</name>
    <dbReference type="NCBI Taxonomy" id="3225"/>
    <lineage>
        <taxon>Eukaryota</taxon>
        <taxon>Viridiplantae</taxon>
        <taxon>Streptophyta</taxon>
        <taxon>Embryophyta</taxon>
        <taxon>Bryophyta</taxon>
        <taxon>Bryophytina</taxon>
        <taxon>Bryopsida</taxon>
        <taxon>Dicranidae</taxon>
        <taxon>Pseudoditrichales</taxon>
        <taxon>Ditrichaceae</taxon>
        <taxon>Ceratodon</taxon>
    </lineage>
</organism>
<dbReference type="GO" id="GO:0004623">
    <property type="term" value="F:phospholipase A2 activity"/>
    <property type="evidence" value="ECO:0007669"/>
    <property type="project" value="InterPro"/>
</dbReference>
<dbReference type="GO" id="GO:0005576">
    <property type="term" value="C:extracellular region"/>
    <property type="evidence" value="ECO:0007669"/>
    <property type="project" value="UniProtKB-SubCell"/>
</dbReference>
<dbReference type="InterPro" id="IPR033113">
    <property type="entry name" value="PLA2_histidine"/>
</dbReference>
<accession>A0A8T0GZL0</accession>
<feature type="chain" id="PRO_5035874709" description="Phospholipase A2" evidence="3">
    <location>
        <begin position="35"/>
        <end position="179"/>
    </location>
</feature>
<gene>
    <name evidence="4" type="ORF">KC19_8G115400</name>
</gene>
<comment type="subcellular location">
    <subcellularLocation>
        <location evidence="1">Secreted</location>
    </subcellularLocation>
</comment>
<dbReference type="EMBL" id="CM026429">
    <property type="protein sequence ID" value="KAG0564500.1"/>
    <property type="molecule type" value="Genomic_DNA"/>
</dbReference>
<dbReference type="GO" id="GO:0006644">
    <property type="term" value="P:phospholipid metabolic process"/>
    <property type="evidence" value="ECO:0007669"/>
    <property type="project" value="InterPro"/>
</dbReference>
<evidence type="ECO:0000313" key="5">
    <source>
        <dbReference type="Proteomes" id="UP000822688"/>
    </source>
</evidence>
<dbReference type="GO" id="GO:0050482">
    <property type="term" value="P:arachidonate secretion"/>
    <property type="evidence" value="ECO:0007669"/>
    <property type="project" value="InterPro"/>
</dbReference>
<evidence type="ECO:0000256" key="1">
    <source>
        <dbReference type="ARBA" id="ARBA00004613"/>
    </source>
</evidence>
<dbReference type="PROSITE" id="PS00118">
    <property type="entry name" value="PA2_HIS"/>
    <property type="match status" value="1"/>
</dbReference>
<keyword evidence="3" id="KW-0732">Signal</keyword>
<dbReference type="Gene3D" id="1.20.90.10">
    <property type="entry name" value="Phospholipase A2 domain"/>
    <property type="match status" value="1"/>
</dbReference>
<dbReference type="Proteomes" id="UP000822688">
    <property type="component" value="Chromosome 8"/>
</dbReference>
<evidence type="ECO:0000256" key="3">
    <source>
        <dbReference type="SAM" id="SignalP"/>
    </source>
</evidence>
<comment type="caution">
    <text evidence="4">The sequence shown here is derived from an EMBL/GenBank/DDBJ whole genome shotgun (WGS) entry which is preliminary data.</text>
</comment>
<protein>
    <recommendedName>
        <fullName evidence="6">Phospholipase A2</fullName>
    </recommendedName>
</protein>
<reference evidence="4" key="1">
    <citation type="submission" date="2020-06" db="EMBL/GenBank/DDBJ databases">
        <title>WGS assembly of Ceratodon purpureus strain R40.</title>
        <authorList>
            <person name="Carey S.B."/>
            <person name="Jenkins J."/>
            <person name="Shu S."/>
            <person name="Lovell J.T."/>
            <person name="Sreedasyam A."/>
            <person name="Maumus F."/>
            <person name="Tiley G.P."/>
            <person name="Fernandez-Pozo N."/>
            <person name="Barry K."/>
            <person name="Chen C."/>
            <person name="Wang M."/>
            <person name="Lipzen A."/>
            <person name="Daum C."/>
            <person name="Saski C.A."/>
            <person name="Payton A.C."/>
            <person name="Mcbreen J.C."/>
            <person name="Conrad R.E."/>
            <person name="Kollar L.M."/>
            <person name="Olsson S."/>
            <person name="Huttunen S."/>
            <person name="Landis J.B."/>
            <person name="Wickett N.J."/>
            <person name="Johnson M.G."/>
            <person name="Rensing S.A."/>
            <person name="Grimwood J."/>
            <person name="Schmutz J."/>
            <person name="Mcdaniel S.F."/>
        </authorList>
    </citation>
    <scope>NUCLEOTIDE SEQUENCE</scope>
    <source>
        <strain evidence="4">R40</strain>
    </source>
</reference>
<dbReference type="AlphaFoldDB" id="A0A8T0GZL0"/>
<dbReference type="OrthoDB" id="1932081at2759"/>
<proteinExistence type="predicted"/>
<dbReference type="SUPFAM" id="SSF48619">
    <property type="entry name" value="Phospholipase A2, PLA2"/>
    <property type="match status" value="1"/>
</dbReference>
<feature type="signal peptide" evidence="3">
    <location>
        <begin position="1"/>
        <end position="34"/>
    </location>
</feature>
<dbReference type="InterPro" id="IPR036444">
    <property type="entry name" value="PLipase_A2_dom_sf"/>
</dbReference>
<evidence type="ECO:0008006" key="6">
    <source>
        <dbReference type="Google" id="ProtNLM"/>
    </source>
</evidence>
<name>A0A8T0GZL0_CERPU</name>
<evidence type="ECO:0000313" key="4">
    <source>
        <dbReference type="EMBL" id="KAG0564500.1"/>
    </source>
</evidence>
<keyword evidence="5" id="KW-1185">Reference proteome</keyword>
<sequence>MAAAPMRSHSSQGSLKMIALVVLLLLQFGAPALSLVINTTTKGCSRECESRHCQDPFKLRYGKYCGVGYTGCAGEAACDGIDSCCLSHDNCIGSNLENYINRTCNDQLKHCVERFQDSNMTQFVGANCSATELEDVIITSMNIATLGKSAGSPSSQLTNLQWAMALIINLPVVILRENW</sequence>
<evidence type="ECO:0000256" key="2">
    <source>
        <dbReference type="ARBA" id="ARBA00022525"/>
    </source>
</evidence>
<keyword evidence="2" id="KW-0964">Secreted</keyword>